<dbReference type="KEGG" id="psty:BFS30_01535"/>
<dbReference type="GO" id="GO:0008233">
    <property type="term" value="F:peptidase activity"/>
    <property type="evidence" value="ECO:0007669"/>
    <property type="project" value="UniProtKB-KW"/>
</dbReference>
<name>A0A1D7QBL9_9SPHI</name>
<dbReference type="RefSeq" id="WP_069377660.1">
    <property type="nucleotide sequence ID" value="NZ_CP017141.1"/>
</dbReference>
<gene>
    <name evidence="1" type="ORF">BFS30_01535</name>
</gene>
<reference evidence="1 2" key="1">
    <citation type="submission" date="2016-08" db="EMBL/GenBank/DDBJ databases">
        <authorList>
            <person name="Seilhamer J.J."/>
        </authorList>
    </citation>
    <scope>NUCLEOTIDE SEQUENCE [LARGE SCALE GENOMIC DNA]</scope>
    <source>
        <strain evidence="1 2">DX4</strain>
    </source>
</reference>
<dbReference type="AlphaFoldDB" id="A0A1D7QBL9"/>
<dbReference type="Proteomes" id="UP000094313">
    <property type="component" value="Chromosome"/>
</dbReference>
<evidence type="ECO:0000313" key="1">
    <source>
        <dbReference type="EMBL" id="AOM75964.1"/>
    </source>
</evidence>
<dbReference type="GO" id="GO:0006508">
    <property type="term" value="P:proteolysis"/>
    <property type="evidence" value="ECO:0007669"/>
    <property type="project" value="UniProtKB-KW"/>
</dbReference>
<dbReference type="Gene3D" id="2.60.40.2970">
    <property type="match status" value="1"/>
</dbReference>
<organism evidence="1 2">
    <name type="scientific">Pedobacter steynii</name>
    <dbReference type="NCBI Taxonomy" id="430522"/>
    <lineage>
        <taxon>Bacteria</taxon>
        <taxon>Pseudomonadati</taxon>
        <taxon>Bacteroidota</taxon>
        <taxon>Sphingobacteriia</taxon>
        <taxon>Sphingobacteriales</taxon>
        <taxon>Sphingobacteriaceae</taxon>
        <taxon>Pedobacter</taxon>
    </lineage>
</organism>
<sequence length="176" mass="19268">MKNFSTLLYATVVLALSSCGMNKNGTQNSTDAADFPATVAVDSLAEKGLFAKMSIKDTVKVGELVELKFTVYNDADTAQHFCKWHTPFEPFISKYLDVQSESGEEVNYKGAMAKRVMPPPAGSYMAVNSKDSVSVTVDLLKGYDITKPDKYTITYVGQNMSGLIVKDSISFVYAKQ</sequence>
<dbReference type="EMBL" id="CP017141">
    <property type="protein sequence ID" value="AOM75964.1"/>
    <property type="molecule type" value="Genomic_DNA"/>
</dbReference>
<dbReference type="PROSITE" id="PS51257">
    <property type="entry name" value="PROKAR_LIPOPROTEIN"/>
    <property type="match status" value="1"/>
</dbReference>
<keyword evidence="1" id="KW-0378">Hydrolase</keyword>
<proteinExistence type="predicted"/>
<evidence type="ECO:0000313" key="2">
    <source>
        <dbReference type="Proteomes" id="UP000094313"/>
    </source>
</evidence>
<protein>
    <submittedName>
        <fullName evidence="1">Protease</fullName>
    </submittedName>
</protein>
<keyword evidence="1" id="KW-0645">Protease</keyword>
<dbReference type="OrthoDB" id="711001at2"/>
<keyword evidence="2" id="KW-1185">Reference proteome</keyword>
<accession>A0A1D7QBL9</accession>